<protein>
    <submittedName>
        <fullName evidence="1">Uncharacterized protein</fullName>
    </submittedName>
</protein>
<reference evidence="1" key="1">
    <citation type="journal article" date="2021" name="Sci. Rep.">
        <title>Diploid genomic architecture of Nitzschia inconspicua, an elite biomass production diatom.</title>
        <authorList>
            <person name="Oliver A."/>
            <person name="Podell S."/>
            <person name="Pinowska A."/>
            <person name="Traller J.C."/>
            <person name="Smith S.R."/>
            <person name="McClure R."/>
            <person name="Beliaev A."/>
            <person name="Bohutskyi P."/>
            <person name="Hill E.A."/>
            <person name="Rabines A."/>
            <person name="Zheng H."/>
            <person name="Allen L.Z."/>
            <person name="Kuo A."/>
            <person name="Grigoriev I.V."/>
            <person name="Allen A.E."/>
            <person name="Hazlebeck D."/>
            <person name="Allen E.E."/>
        </authorList>
    </citation>
    <scope>NUCLEOTIDE SEQUENCE</scope>
    <source>
        <strain evidence="1">Hildebrandi</strain>
    </source>
</reference>
<dbReference type="AlphaFoldDB" id="A0A9K3KXM8"/>
<dbReference type="Proteomes" id="UP000693970">
    <property type="component" value="Unassembled WGS sequence"/>
</dbReference>
<gene>
    <name evidence="1" type="ORF">IV203_010697</name>
</gene>
<dbReference type="EMBL" id="JAGRRH010000018">
    <property type="protein sequence ID" value="KAG7351337.1"/>
    <property type="molecule type" value="Genomic_DNA"/>
</dbReference>
<dbReference type="OrthoDB" id="53411at2759"/>
<comment type="caution">
    <text evidence="1">The sequence shown here is derived from an EMBL/GenBank/DDBJ whole genome shotgun (WGS) entry which is preliminary data.</text>
</comment>
<organism evidence="1 2">
    <name type="scientific">Nitzschia inconspicua</name>
    <dbReference type="NCBI Taxonomy" id="303405"/>
    <lineage>
        <taxon>Eukaryota</taxon>
        <taxon>Sar</taxon>
        <taxon>Stramenopiles</taxon>
        <taxon>Ochrophyta</taxon>
        <taxon>Bacillariophyta</taxon>
        <taxon>Bacillariophyceae</taxon>
        <taxon>Bacillariophycidae</taxon>
        <taxon>Bacillariales</taxon>
        <taxon>Bacillariaceae</taxon>
        <taxon>Nitzschia</taxon>
    </lineage>
</organism>
<reference evidence="1" key="2">
    <citation type="submission" date="2021-04" db="EMBL/GenBank/DDBJ databases">
        <authorList>
            <person name="Podell S."/>
        </authorList>
    </citation>
    <scope>NUCLEOTIDE SEQUENCE</scope>
    <source>
        <strain evidence="1">Hildebrandi</strain>
    </source>
</reference>
<proteinExistence type="predicted"/>
<evidence type="ECO:0000313" key="2">
    <source>
        <dbReference type="Proteomes" id="UP000693970"/>
    </source>
</evidence>
<name>A0A9K3KXM8_9STRA</name>
<evidence type="ECO:0000313" key="1">
    <source>
        <dbReference type="EMBL" id="KAG7351337.1"/>
    </source>
</evidence>
<keyword evidence="2" id="KW-1185">Reference proteome</keyword>
<sequence>MAPLIDETDYLVDVDDYDFFSEIDSKDNSSAPLHVTSTQPKHRRVSFSTNVTSHYVMSRDEYTAEEMRATWHDHPALRQMKNCARSDARLFESGVLVEGDDVTFRGLEARTTMGLRQKRQNRMNAYAAVFFEIDTQHDMGMTDDDAIADAYFNYSEPSLMAAQMIAVRDAEEAKNAMHSMKADARFGDNLLLNLATPANLTTTLMSAAA</sequence>
<accession>A0A9K3KXM8</accession>